<dbReference type="Proteomes" id="UP000241788">
    <property type="component" value="Unassembled WGS sequence"/>
</dbReference>
<dbReference type="AlphaFoldDB" id="A0A1N6N3D1"/>
<accession>A0A1N6N3D1</accession>
<proteinExistence type="predicted"/>
<dbReference type="EMBL" id="FTLW01000001">
    <property type="protein sequence ID" value="SIP86600.1"/>
    <property type="molecule type" value="Genomic_DNA"/>
</dbReference>
<keyword evidence="2" id="KW-1185">Reference proteome</keyword>
<organism evidence="1 2">
    <name type="scientific">Solilutibacter tolerans</name>
    <dbReference type="NCBI Taxonomy" id="1604334"/>
    <lineage>
        <taxon>Bacteria</taxon>
        <taxon>Pseudomonadati</taxon>
        <taxon>Pseudomonadota</taxon>
        <taxon>Gammaproteobacteria</taxon>
        <taxon>Lysobacterales</taxon>
        <taxon>Lysobacteraceae</taxon>
        <taxon>Solilutibacter</taxon>
    </lineage>
</organism>
<protein>
    <submittedName>
        <fullName evidence="1">Uncharacterized protein</fullName>
    </submittedName>
</protein>
<evidence type="ECO:0000313" key="1">
    <source>
        <dbReference type="EMBL" id="SIP86600.1"/>
    </source>
</evidence>
<evidence type="ECO:0000313" key="2">
    <source>
        <dbReference type="Proteomes" id="UP000241788"/>
    </source>
</evidence>
<reference evidence="2" key="1">
    <citation type="submission" date="2017-01" db="EMBL/GenBank/DDBJ databases">
        <authorList>
            <person name="Varghese N."/>
            <person name="Submissions S."/>
        </authorList>
    </citation>
    <scope>NUCLEOTIDE SEQUENCE [LARGE SCALE GENOMIC DNA]</scope>
    <source>
        <strain evidence="2">UM1</strain>
    </source>
</reference>
<sequence length="214" mass="24025">MGFCDHTCRSRMSIFAVYLRKPNGFDDRRNDPFWEFGSFGMTGCHSRNLLNPRTTHLKDGDQLAFLQGGQGEIRIVGLSPPIRVCGTTGKLEIRWDPDYRPAEYSNAALLINNEGMTDFPSARRLIEGVRRSTFCGKAGSMFRSRTRPVDVPLASEIVAWFADNSPCKIEHYVDAIQPADGEWRKWAIERGWVEPEERASSYRSVGGDSSASLG</sequence>
<name>A0A1N6N3D1_9GAMM</name>
<gene>
    <name evidence="1" type="ORF">SAMN05421546_0058</name>
</gene>